<dbReference type="GO" id="GO:0046872">
    <property type="term" value="F:metal ion binding"/>
    <property type="evidence" value="ECO:0007669"/>
    <property type="project" value="UniProtKB-KW"/>
</dbReference>
<keyword evidence="5" id="KW-0862">Zinc</keyword>
<sequence length="214" mass="23813">MKPYISIAREAIEKYSPEHIDLQHVLGVLFGGNISPELCGRLAAMGLGELEKMSVSELRELGLKPAQITRLQAAFIFASRWAESSGKKTAIRSPEDAYMHISGKIKSKTQEHIYLLCLDTKKRIVHERTVFVGSLNTSIVHPREIFGVAIKNSADSIIMAHNHPSGDPTPSRDDIEITLRLWEVGEKLQIKLLDHLIIGDPDYISLADRGVIPL</sequence>
<evidence type="ECO:0000256" key="7">
    <source>
        <dbReference type="RuleBase" id="RU003797"/>
    </source>
</evidence>
<dbReference type="KEGG" id="cthu:HUR95_15780"/>
<dbReference type="Proteomes" id="UP000825179">
    <property type="component" value="Chromosome"/>
</dbReference>
<dbReference type="InterPro" id="IPR037518">
    <property type="entry name" value="MPN"/>
</dbReference>
<accession>A0A8X8IA78</accession>
<keyword evidence="4" id="KW-0378">Hydrolase</keyword>
<dbReference type="CDD" id="cd08071">
    <property type="entry name" value="MPN_DUF2466"/>
    <property type="match status" value="1"/>
</dbReference>
<dbReference type="NCBIfam" id="TIGR00608">
    <property type="entry name" value="radc"/>
    <property type="match status" value="1"/>
</dbReference>
<dbReference type="GO" id="GO:0006508">
    <property type="term" value="P:proteolysis"/>
    <property type="evidence" value="ECO:0007669"/>
    <property type="project" value="UniProtKB-KW"/>
</dbReference>
<dbReference type="InterPro" id="IPR001405">
    <property type="entry name" value="UPF0758"/>
</dbReference>
<evidence type="ECO:0000259" key="8">
    <source>
        <dbReference type="PROSITE" id="PS50249"/>
    </source>
</evidence>
<evidence type="ECO:0000256" key="4">
    <source>
        <dbReference type="ARBA" id="ARBA00022801"/>
    </source>
</evidence>
<protein>
    <submittedName>
        <fullName evidence="9">DNA repair protein RadC</fullName>
    </submittedName>
</protein>
<keyword evidence="2" id="KW-0645">Protease</keyword>
<reference evidence="9 10" key="1">
    <citation type="journal article" date="2020" name="Extremophiles">
        <title>Genomic analysis of Caldalkalibacillus thermarum TA2.A1 reveals aerobic alkaliphilic metabolism and evolutionary hallmarks linking alkaliphilic bacteria and plant life.</title>
        <authorList>
            <person name="de Jong S.I."/>
            <person name="van den Broek M.A."/>
            <person name="Merkel A.Y."/>
            <person name="de la Torre Cortes P."/>
            <person name="Kalamorz F."/>
            <person name="Cook G.M."/>
            <person name="van Loosdrecht M.C.M."/>
            <person name="McMillan D.G.G."/>
        </authorList>
    </citation>
    <scope>NUCLEOTIDE SEQUENCE [LARGE SCALE GENOMIC DNA]</scope>
    <source>
        <strain evidence="9 10">TA2.A1</strain>
    </source>
</reference>
<keyword evidence="3" id="KW-0479">Metal-binding</keyword>
<evidence type="ECO:0000313" key="10">
    <source>
        <dbReference type="Proteomes" id="UP000825179"/>
    </source>
</evidence>
<dbReference type="PROSITE" id="PS50249">
    <property type="entry name" value="MPN"/>
    <property type="match status" value="1"/>
</dbReference>
<proteinExistence type="inferred from homology"/>
<dbReference type="PANTHER" id="PTHR30471:SF3">
    <property type="entry name" value="UPF0758 PROTEIN YEES-RELATED"/>
    <property type="match status" value="1"/>
</dbReference>
<keyword evidence="10" id="KW-1185">Reference proteome</keyword>
<feature type="domain" description="MPN" evidence="8">
    <location>
        <begin position="90"/>
        <end position="212"/>
    </location>
</feature>
<evidence type="ECO:0000256" key="6">
    <source>
        <dbReference type="ARBA" id="ARBA00023049"/>
    </source>
</evidence>
<comment type="similarity">
    <text evidence="1 7">Belongs to the UPF0758 family.</text>
</comment>
<keyword evidence="6" id="KW-0482">Metalloprotease</keyword>
<dbReference type="RefSeq" id="WP_222822739.1">
    <property type="nucleotide sequence ID" value="NZ_CP082237.1"/>
</dbReference>
<evidence type="ECO:0000256" key="5">
    <source>
        <dbReference type="ARBA" id="ARBA00022833"/>
    </source>
</evidence>
<dbReference type="InterPro" id="IPR020891">
    <property type="entry name" value="UPF0758_CS"/>
</dbReference>
<dbReference type="InterPro" id="IPR025657">
    <property type="entry name" value="RadC_JAB"/>
</dbReference>
<dbReference type="Gene3D" id="3.40.140.10">
    <property type="entry name" value="Cytidine Deaminase, domain 2"/>
    <property type="match status" value="1"/>
</dbReference>
<name>A0A8X8IA78_CALTT</name>
<dbReference type="EMBL" id="CP082237">
    <property type="protein sequence ID" value="QZT33665.1"/>
    <property type="molecule type" value="Genomic_DNA"/>
</dbReference>
<gene>
    <name evidence="9" type="primary">radC</name>
    <name evidence="9" type="ORF">HUR95_15780</name>
</gene>
<evidence type="ECO:0000256" key="2">
    <source>
        <dbReference type="ARBA" id="ARBA00022670"/>
    </source>
</evidence>
<organism evidence="9 10">
    <name type="scientific">Caldalkalibacillus thermarum (strain TA2.A1)</name>
    <dbReference type="NCBI Taxonomy" id="986075"/>
    <lineage>
        <taxon>Bacteria</taxon>
        <taxon>Bacillati</taxon>
        <taxon>Bacillota</taxon>
        <taxon>Bacilli</taxon>
        <taxon>Bacillales</taxon>
        <taxon>Bacillaceae</taxon>
        <taxon>Caldalkalibacillus</taxon>
    </lineage>
</organism>
<evidence type="ECO:0000256" key="1">
    <source>
        <dbReference type="ARBA" id="ARBA00010243"/>
    </source>
</evidence>
<dbReference type="AlphaFoldDB" id="A0A8X8IA78"/>
<dbReference type="PROSITE" id="PS01302">
    <property type="entry name" value="UPF0758"/>
    <property type="match status" value="1"/>
</dbReference>
<evidence type="ECO:0000313" key="9">
    <source>
        <dbReference type="EMBL" id="QZT33665.1"/>
    </source>
</evidence>
<evidence type="ECO:0000256" key="3">
    <source>
        <dbReference type="ARBA" id="ARBA00022723"/>
    </source>
</evidence>
<dbReference type="Pfam" id="PF04002">
    <property type="entry name" value="RadC"/>
    <property type="match status" value="1"/>
</dbReference>
<dbReference type="GO" id="GO:0008237">
    <property type="term" value="F:metallopeptidase activity"/>
    <property type="evidence" value="ECO:0007669"/>
    <property type="project" value="UniProtKB-KW"/>
</dbReference>
<dbReference type="PANTHER" id="PTHR30471">
    <property type="entry name" value="DNA REPAIR PROTEIN RADC"/>
    <property type="match status" value="1"/>
</dbReference>